<dbReference type="EMBL" id="PQCO01000243">
    <property type="protein sequence ID" value="PUD99819.1"/>
    <property type="molecule type" value="Genomic_DNA"/>
</dbReference>
<comment type="caution">
    <text evidence="1">The sequence shown here is derived from an EMBL/GenBank/DDBJ whole genome shotgun (WGS) entry which is preliminary data.</text>
</comment>
<evidence type="ECO:0000313" key="2">
    <source>
        <dbReference type="Proteomes" id="UP000250928"/>
    </source>
</evidence>
<protein>
    <submittedName>
        <fullName evidence="1">Uncharacterized protein</fullName>
    </submittedName>
</protein>
<organism evidence="1 2">
    <name type="scientific">Candidatus Sedimenticola endophacoides</name>
    <dbReference type="NCBI Taxonomy" id="2548426"/>
    <lineage>
        <taxon>Bacteria</taxon>
        <taxon>Pseudomonadati</taxon>
        <taxon>Pseudomonadota</taxon>
        <taxon>Gammaproteobacteria</taxon>
        <taxon>Chromatiales</taxon>
        <taxon>Sedimenticolaceae</taxon>
        <taxon>Sedimenticola</taxon>
    </lineage>
</organism>
<sequence>MVLPGEDPANSRLLRIPEDMREQEAYRHVTGVIAAVQERNANCGWDEVMDALEEHGFEEEAFVLGPTLVCGH</sequence>
<reference evidence="1 2" key="1">
    <citation type="submission" date="2018-01" db="EMBL/GenBank/DDBJ databases">
        <title>Novel co-symbiosis in the lucinid bivalve Phacoides pectinatus.</title>
        <authorList>
            <person name="Lim S.J."/>
            <person name="Davis B.G."/>
            <person name="Gill D.E."/>
            <person name="Engel A.S."/>
            <person name="Anderson L.C."/>
            <person name="Campbell B.J."/>
        </authorList>
    </citation>
    <scope>NUCLEOTIDE SEQUENCE [LARGE SCALE GENOMIC DNA]</scope>
    <source>
        <strain evidence="1">N3_P5</strain>
    </source>
</reference>
<accession>A0A6N4DIR6</accession>
<name>A0A6N4DIR6_9GAMM</name>
<proteinExistence type="predicted"/>
<evidence type="ECO:0000313" key="1">
    <source>
        <dbReference type="EMBL" id="PUD99819.1"/>
    </source>
</evidence>
<dbReference type="AlphaFoldDB" id="A0A6N4DIR6"/>
<gene>
    <name evidence="1" type="ORF">C3L24_10150</name>
</gene>
<dbReference type="Proteomes" id="UP000250928">
    <property type="component" value="Unassembled WGS sequence"/>
</dbReference>